<proteinExistence type="predicted"/>
<dbReference type="AlphaFoldDB" id="A0A5E7XQB1"/>
<dbReference type="EMBL" id="CABVLI010000003">
    <property type="protein sequence ID" value="VVS96652.1"/>
    <property type="molecule type" value="Genomic_DNA"/>
</dbReference>
<dbReference type="Proteomes" id="UP000326857">
    <property type="component" value="Unassembled WGS sequence"/>
</dbReference>
<protein>
    <submittedName>
        <fullName evidence="1">Uncharacterized protein</fullName>
    </submittedName>
</protein>
<reference evidence="1 2" key="1">
    <citation type="submission" date="2019-09" db="EMBL/GenBank/DDBJ databases">
        <authorList>
            <person name="Dittami M. S."/>
        </authorList>
    </citation>
    <scope>NUCLEOTIDE SEQUENCE [LARGE SCALE GENOMIC DNA]</scope>
    <source>
        <strain evidence="1">SPHINGO391</strain>
    </source>
</reference>
<dbReference type="RefSeq" id="WP_151989613.1">
    <property type="nucleotide sequence ID" value="NZ_LR701505.1"/>
</dbReference>
<accession>A0A5E7XQB1</accession>
<sequence length="69" mass="7931">MDYQIIRFNNGHRWDGSETWKGHPLSAVQDHAREIIDMGLAERVEVRDESDALVFQWPRTVKAAPQSPA</sequence>
<evidence type="ECO:0000313" key="2">
    <source>
        <dbReference type="Proteomes" id="UP000326857"/>
    </source>
</evidence>
<name>A0A5E7XQB1_9SPHN</name>
<evidence type="ECO:0000313" key="1">
    <source>
        <dbReference type="EMBL" id="VVS96652.1"/>
    </source>
</evidence>
<organism evidence="1 2">
    <name type="scientific">Sphingomonas aurantiaca</name>
    <dbReference type="NCBI Taxonomy" id="185949"/>
    <lineage>
        <taxon>Bacteria</taxon>
        <taxon>Pseudomonadati</taxon>
        <taxon>Pseudomonadota</taxon>
        <taxon>Alphaproteobacteria</taxon>
        <taxon>Sphingomonadales</taxon>
        <taxon>Sphingomonadaceae</taxon>
        <taxon>Sphingomonas</taxon>
    </lineage>
</organism>
<gene>
    <name evidence="1" type="ORF">SPHINGO391_110014</name>
</gene>